<keyword evidence="5" id="KW-0520">NAD</keyword>
<dbReference type="GO" id="GO:0046872">
    <property type="term" value="F:metal ion binding"/>
    <property type="evidence" value="ECO:0007669"/>
    <property type="project" value="UniProtKB-KW"/>
</dbReference>
<sequence length="362" mass="40119">MEFAKLVRGEPGQYVVSQGALKELPDRLSLFKHPVVITGQKSYAAFVKHFGKESDWPVLFYDQTASHEDMERLAAQARHLEADVIIGIGGGKVMDTTKGVADRLNVEVVLIPTLVSTCACSTPLLVAYQPDHTFKSIDYCQRSGFMTVVDYDLLVDAPKEFLISGLSDTLAKWYELEAIHRGKLRQDLPATVQLALATAQVSQDILLEDTESALEAVGKKQVTPAFKRIVDTVYVVAANVGCQTSDYVSGAHALHNGLTVLHETHRIAHGLKVAYGILVQLCLTGDEDEVRKLLPFYKKNGYIYRWDQFGVEENRLSAMKKVADLATVPTESYVNIRRDITADEVVAAMQRLEKIVEEAAHD</sequence>
<keyword evidence="4" id="KW-0862">Zinc</keyword>
<feature type="binding site" evidence="4">
    <location>
        <position position="168"/>
    </location>
    <ligand>
        <name>glycerol</name>
        <dbReference type="ChEBI" id="CHEBI:17754"/>
    </ligand>
</feature>
<evidence type="ECO:0000313" key="7">
    <source>
        <dbReference type="EMBL" id="TAA12662.1"/>
    </source>
</evidence>
<dbReference type="CDD" id="cd08172">
    <property type="entry name" value="GlyDH-like"/>
    <property type="match status" value="1"/>
</dbReference>
<dbReference type="SUPFAM" id="SSF56796">
    <property type="entry name" value="Dehydroquinate synthase-like"/>
    <property type="match status" value="1"/>
</dbReference>
<feature type="binding site" evidence="5">
    <location>
        <position position="124"/>
    </location>
    <ligand>
        <name>NAD(+)</name>
        <dbReference type="ChEBI" id="CHEBI:57540"/>
    </ligand>
</feature>
<feature type="binding site" evidence="5">
    <location>
        <begin position="91"/>
        <end position="95"/>
    </location>
    <ligand>
        <name>NAD(+)</name>
        <dbReference type="ChEBI" id="CHEBI:57540"/>
    </ligand>
</feature>
<feature type="binding site" evidence="5">
    <location>
        <position position="122"/>
    </location>
    <ligand>
        <name>NAD(+)</name>
        <dbReference type="ChEBI" id="CHEBI:57540"/>
    </ligand>
</feature>
<protein>
    <submittedName>
        <fullName evidence="7">Iron-containing alcohol dehydrogenase family protein</fullName>
    </submittedName>
</protein>
<dbReference type="OrthoDB" id="5198708at2"/>
<accession>A0A4Q8L119</accession>
<dbReference type="RefSeq" id="WP_130555165.1">
    <property type="nucleotide sequence ID" value="NZ_SHGT01000033.1"/>
</dbReference>
<dbReference type="PIRSF" id="PIRSF000112">
    <property type="entry name" value="Glycerol_dehydrogenase"/>
    <property type="match status" value="1"/>
</dbReference>
<dbReference type="InterPro" id="IPR016205">
    <property type="entry name" value="Glycerol_DH"/>
</dbReference>
<feature type="domain" description="Alcohol dehydrogenase iron-type/glycerol dehydrogenase GldA" evidence="6">
    <location>
        <begin position="11"/>
        <end position="134"/>
    </location>
</feature>
<evidence type="ECO:0000256" key="2">
    <source>
        <dbReference type="ARBA" id="ARBA00022723"/>
    </source>
</evidence>
<name>A0A4Q8L119_9STRE</name>
<proteinExistence type="inferred from homology"/>
<dbReference type="Gene3D" id="1.20.1090.10">
    <property type="entry name" value="Dehydroquinate synthase-like - alpha domain"/>
    <property type="match status" value="1"/>
</dbReference>
<keyword evidence="2 4" id="KW-0479">Metal-binding</keyword>
<dbReference type="Pfam" id="PF00465">
    <property type="entry name" value="Fe-ADH"/>
    <property type="match status" value="1"/>
</dbReference>
<feature type="binding site" evidence="4">
    <location>
        <position position="252"/>
    </location>
    <ligand>
        <name>glycerol</name>
        <dbReference type="ChEBI" id="CHEBI:17754"/>
    </ligand>
</feature>
<feature type="binding site" evidence="4">
    <location>
        <position position="269"/>
    </location>
    <ligand>
        <name>glycerol</name>
        <dbReference type="ChEBI" id="CHEBI:17754"/>
    </ligand>
</feature>
<evidence type="ECO:0000313" key="8">
    <source>
        <dbReference type="Proteomes" id="UP000291525"/>
    </source>
</evidence>
<dbReference type="PROSITE" id="PS00913">
    <property type="entry name" value="ADH_IRON_1"/>
    <property type="match status" value="1"/>
</dbReference>
<dbReference type="Proteomes" id="UP000291525">
    <property type="component" value="Unassembled WGS sequence"/>
</dbReference>
<comment type="similarity">
    <text evidence="1">Belongs to the iron-containing alcohol dehydrogenase family.</text>
</comment>
<organism evidence="7 8">
    <name type="scientific">Streptococcus parasuis</name>
    <dbReference type="NCBI Taxonomy" id="1501662"/>
    <lineage>
        <taxon>Bacteria</taxon>
        <taxon>Bacillati</taxon>
        <taxon>Bacillota</taxon>
        <taxon>Bacilli</taxon>
        <taxon>Lactobacillales</taxon>
        <taxon>Streptococcaceae</taxon>
        <taxon>Streptococcus</taxon>
    </lineage>
</organism>
<dbReference type="InterPro" id="IPR018211">
    <property type="entry name" value="ADH_Fe_CS"/>
</dbReference>
<evidence type="ECO:0000256" key="5">
    <source>
        <dbReference type="PIRSR" id="PIRSR000112-3"/>
    </source>
</evidence>
<comment type="cofactor">
    <cofactor evidence="4">
        <name>Zn(2+)</name>
        <dbReference type="ChEBI" id="CHEBI:29105"/>
    </cofactor>
    <text evidence="4">Binds 1 zinc ion per subunit.</text>
</comment>
<evidence type="ECO:0000256" key="1">
    <source>
        <dbReference type="ARBA" id="ARBA00007358"/>
    </source>
</evidence>
<dbReference type="EMBL" id="SHGT01000033">
    <property type="protein sequence ID" value="TAA12662.1"/>
    <property type="molecule type" value="Genomic_DNA"/>
</dbReference>
<comment type="caution">
    <text evidence="7">The sequence shown here is derived from an EMBL/GenBank/DDBJ whole genome shotgun (WGS) entry which is preliminary data.</text>
</comment>
<dbReference type="PANTHER" id="PTHR43616:SF3">
    <property type="entry name" value="HYDROXYCARBOXYLATE DEHYDROGENASE A"/>
    <property type="match status" value="1"/>
</dbReference>
<dbReference type="GO" id="GO:0016614">
    <property type="term" value="F:oxidoreductase activity, acting on CH-OH group of donors"/>
    <property type="evidence" value="ECO:0007669"/>
    <property type="project" value="InterPro"/>
</dbReference>
<evidence type="ECO:0000256" key="4">
    <source>
        <dbReference type="PIRSR" id="PIRSR000112-1"/>
    </source>
</evidence>
<keyword evidence="3" id="KW-0560">Oxidoreductase</keyword>
<feature type="binding site" evidence="5">
    <location>
        <begin position="113"/>
        <end position="116"/>
    </location>
    <ligand>
        <name>NAD(+)</name>
        <dbReference type="ChEBI" id="CHEBI:57540"/>
    </ligand>
</feature>
<dbReference type="InterPro" id="IPR001670">
    <property type="entry name" value="ADH_Fe/GldA"/>
</dbReference>
<feature type="binding site" evidence="5">
    <location>
        <position position="128"/>
    </location>
    <ligand>
        <name>NAD(+)</name>
        <dbReference type="ChEBI" id="CHEBI:57540"/>
    </ligand>
</feature>
<gene>
    <name evidence="7" type="ORF">EXW74_06300</name>
</gene>
<dbReference type="PANTHER" id="PTHR43616">
    <property type="entry name" value="GLYCEROL DEHYDROGENASE"/>
    <property type="match status" value="1"/>
</dbReference>
<dbReference type="Gene3D" id="3.40.50.1970">
    <property type="match status" value="1"/>
</dbReference>
<evidence type="ECO:0000256" key="3">
    <source>
        <dbReference type="ARBA" id="ARBA00023002"/>
    </source>
</evidence>
<evidence type="ECO:0000259" key="6">
    <source>
        <dbReference type="Pfam" id="PF00465"/>
    </source>
</evidence>
<reference evidence="7 8" key="1">
    <citation type="submission" date="2019-02" db="EMBL/GenBank/DDBJ databases">
        <title>First genome of the species Streptococcus parasuis.</title>
        <authorList>
            <person name="Stevens M.J.A."/>
            <person name="Stephan R."/>
        </authorList>
    </citation>
    <scope>NUCLEOTIDE SEQUENCE [LARGE SCALE GENOMIC DNA]</scope>
    <source>
        <strain evidence="7 8">4253</strain>
    </source>
</reference>
<dbReference type="AlphaFoldDB" id="A0A4Q8L119"/>